<dbReference type="Proteomes" id="UP000235965">
    <property type="component" value="Unassembled WGS sequence"/>
</dbReference>
<evidence type="ECO:0000313" key="4">
    <source>
        <dbReference type="EMBL" id="PNF27987.1"/>
    </source>
</evidence>
<keyword evidence="2" id="KW-0472">Membrane</keyword>
<dbReference type="InterPro" id="IPR000731">
    <property type="entry name" value="SSD"/>
</dbReference>
<dbReference type="Gene3D" id="1.20.1640.10">
    <property type="entry name" value="Multidrug efflux transporter AcrB transmembrane domain"/>
    <property type="match status" value="2"/>
</dbReference>
<dbReference type="SUPFAM" id="SSF82866">
    <property type="entry name" value="Multidrug efflux transporter AcrB transmembrane domain"/>
    <property type="match status" value="2"/>
</dbReference>
<dbReference type="Pfam" id="PF12349">
    <property type="entry name" value="Sterol-sensing"/>
    <property type="match status" value="1"/>
</dbReference>
<keyword evidence="2" id="KW-0812">Transmembrane</keyword>
<dbReference type="PANTHER" id="PTHR10796:SF130">
    <property type="entry name" value="PATCHED DOMAIN-CONTAINING PROTEIN 3-LIKE PROTEIN"/>
    <property type="match status" value="1"/>
</dbReference>
<feature type="transmembrane region" description="Helical" evidence="2">
    <location>
        <begin position="674"/>
        <end position="694"/>
    </location>
</feature>
<feature type="transmembrane region" description="Helical" evidence="2">
    <location>
        <begin position="706"/>
        <end position="726"/>
    </location>
</feature>
<dbReference type="InParanoid" id="A0A2J7QHB6"/>
<feature type="domain" description="SSD" evidence="3">
    <location>
        <begin position="652"/>
        <end position="796"/>
    </location>
</feature>
<dbReference type="OrthoDB" id="6510177at2759"/>
<accession>A0A2J7QHB6</accession>
<dbReference type="GO" id="GO:0016020">
    <property type="term" value="C:membrane"/>
    <property type="evidence" value="ECO:0007669"/>
    <property type="project" value="TreeGrafter"/>
</dbReference>
<keyword evidence="5" id="KW-1185">Reference proteome</keyword>
<evidence type="ECO:0000256" key="1">
    <source>
        <dbReference type="ARBA" id="ARBA00005585"/>
    </source>
</evidence>
<feature type="transmembrane region" description="Helical" evidence="2">
    <location>
        <begin position="738"/>
        <end position="762"/>
    </location>
</feature>
<evidence type="ECO:0000313" key="5">
    <source>
        <dbReference type="Proteomes" id="UP000235965"/>
    </source>
</evidence>
<reference evidence="4 5" key="1">
    <citation type="submission" date="2017-12" db="EMBL/GenBank/DDBJ databases">
        <title>Hemimetabolous genomes reveal molecular basis of termite eusociality.</title>
        <authorList>
            <person name="Harrison M.C."/>
            <person name="Jongepier E."/>
            <person name="Robertson H.M."/>
            <person name="Arning N."/>
            <person name="Bitard-Feildel T."/>
            <person name="Chao H."/>
            <person name="Childers C.P."/>
            <person name="Dinh H."/>
            <person name="Doddapaneni H."/>
            <person name="Dugan S."/>
            <person name="Gowin J."/>
            <person name="Greiner C."/>
            <person name="Han Y."/>
            <person name="Hu H."/>
            <person name="Hughes D.S.T."/>
            <person name="Huylmans A.-K."/>
            <person name="Kemena C."/>
            <person name="Kremer L.P.M."/>
            <person name="Lee S.L."/>
            <person name="Lopez-Ezquerra A."/>
            <person name="Mallet L."/>
            <person name="Monroy-Kuhn J.M."/>
            <person name="Moser A."/>
            <person name="Murali S.C."/>
            <person name="Muzny D.M."/>
            <person name="Otani S."/>
            <person name="Piulachs M.-D."/>
            <person name="Poelchau M."/>
            <person name="Qu J."/>
            <person name="Schaub F."/>
            <person name="Wada-Katsumata A."/>
            <person name="Worley K.C."/>
            <person name="Xie Q."/>
            <person name="Ylla G."/>
            <person name="Poulsen M."/>
            <person name="Gibbs R.A."/>
            <person name="Schal C."/>
            <person name="Richards S."/>
            <person name="Belles X."/>
            <person name="Korb J."/>
            <person name="Bornberg-Bauer E."/>
        </authorList>
    </citation>
    <scope>NUCLEOTIDE SEQUENCE [LARGE SCALE GENOMIC DNA]</scope>
    <source>
        <tissue evidence="4">Whole body</tissue>
    </source>
</reference>
<feature type="transmembrane region" description="Helical" evidence="2">
    <location>
        <begin position="229"/>
        <end position="247"/>
    </location>
</feature>
<dbReference type="AlphaFoldDB" id="A0A2J7QHB6"/>
<dbReference type="InterPro" id="IPR051697">
    <property type="entry name" value="Patched_domain-protein"/>
</dbReference>
<evidence type="ECO:0000259" key="3">
    <source>
        <dbReference type="PROSITE" id="PS50156"/>
    </source>
</evidence>
<dbReference type="STRING" id="105785.A0A2J7QHB6"/>
<gene>
    <name evidence="4" type="ORF">B7P43_G14201</name>
</gene>
<dbReference type="PROSITE" id="PS50156">
    <property type="entry name" value="SSD"/>
    <property type="match status" value="2"/>
</dbReference>
<sequence>MNFCVFQLEDIQQKLENLNADGITWEDVCFRIPVVDFIFKRRKRDERENLILDKDHVDYEKDSVFDLGSLLGDDMYCRIINKLDTACMEHSVLELWKFSQQKIHNLTEEKIIKALNRTTVSPVYGHSTDYVQLLGGIRRNGTGHIVGASALLSLYMVHVDFLSVNFDENGNEAGTADWATTPILKWEQKFMDMMENVTRHAQEIEVFYEAGRSFADISAAAMFQDIDKLIIGIVMMFIYIQLIVSKFNLVECRLLVGSIGLLCILMAFIVACGFCSLLGISYGPVHTALPFLLLGIGVDDMFVIVTCWKNLNLGNNQASLPEKIGRTLQHAGTSITVTTVTDITAFLVGSLTILPSLQSFCLYAAAGLLMTYIFQATFFVACFVLDERRIEKNHNCALICYKHTNYKPNPCSEVEYSKQFLYIVYSKVVFTKPGKFLVIILTLGLAAAGIRGCILLKQKFDPNWFLAKHTHLYKFNMERAKFFPDIGQDAEIYFGRLNYSAELPNIYRLLTQFKKEENIIKNLEEWYSGFRYYVNRNIGKDIATDILSDDEFSTYISKYLFSPIGSKHQKNFRFDGHLRCGQPAPPITVSSFDFKFKLFDGPEEFLPAMNKVKKLLHESNFTTGDRFSTVWGKVLANWVTDEVIDTELYRNLSLACVCVMVCTLLLIINIMACLSVFLCVLLTLVSVGGFLHYWGQTIDSTSCIGLQLATGLCVDYAAHICLAFLSRTGTRSARALDAVTSIGPAIYSGGLSTLLAISMLALSDSYIFTSFFKIFFLVVMFGLFYGTMFLPVLLSLIGPKPYESLQATAPQPEEMKVYSLCNAEEPS</sequence>
<feature type="domain" description="SSD" evidence="3">
    <location>
        <begin position="225"/>
        <end position="385"/>
    </location>
</feature>
<keyword evidence="2" id="KW-1133">Transmembrane helix</keyword>
<organism evidence="4 5">
    <name type="scientific">Cryptotermes secundus</name>
    <dbReference type="NCBI Taxonomy" id="105785"/>
    <lineage>
        <taxon>Eukaryota</taxon>
        <taxon>Metazoa</taxon>
        <taxon>Ecdysozoa</taxon>
        <taxon>Arthropoda</taxon>
        <taxon>Hexapoda</taxon>
        <taxon>Insecta</taxon>
        <taxon>Pterygota</taxon>
        <taxon>Neoptera</taxon>
        <taxon>Polyneoptera</taxon>
        <taxon>Dictyoptera</taxon>
        <taxon>Blattodea</taxon>
        <taxon>Blattoidea</taxon>
        <taxon>Termitoidae</taxon>
        <taxon>Kalotermitidae</taxon>
        <taxon>Cryptotermitinae</taxon>
        <taxon>Cryptotermes</taxon>
    </lineage>
</organism>
<dbReference type="InterPro" id="IPR053958">
    <property type="entry name" value="HMGCR/SNAP/NPC1-like_SSD"/>
</dbReference>
<proteinExistence type="inferred from homology"/>
<feature type="transmembrane region" description="Helical" evidence="2">
    <location>
        <begin position="436"/>
        <end position="457"/>
    </location>
</feature>
<feature type="transmembrane region" description="Helical" evidence="2">
    <location>
        <begin position="648"/>
        <end position="667"/>
    </location>
</feature>
<evidence type="ECO:0000256" key="2">
    <source>
        <dbReference type="SAM" id="Phobius"/>
    </source>
</evidence>
<feature type="transmembrane region" description="Helical" evidence="2">
    <location>
        <begin position="332"/>
        <end position="354"/>
    </location>
</feature>
<dbReference type="PANTHER" id="PTHR10796">
    <property type="entry name" value="PATCHED-RELATED"/>
    <property type="match status" value="1"/>
</dbReference>
<dbReference type="EMBL" id="NEVH01013978">
    <property type="protein sequence ID" value="PNF27987.1"/>
    <property type="molecule type" value="Genomic_DNA"/>
</dbReference>
<comment type="similarity">
    <text evidence="1">Belongs to the patched family.</text>
</comment>
<feature type="transmembrane region" description="Helical" evidence="2">
    <location>
        <begin position="259"/>
        <end position="282"/>
    </location>
</feature>
<protein>
    <recommendedName>
        <fullName evidence="3">SSD domain-containing protein</fullName>
    </recommendedName>
</protein>
<feature type="transmembrane region" description="Helical" evidence="2">
    <location>
        <begin position="360"/>
        <end position="385"/>
    </location>
</feature>
<feature type="transmembrane region" description="Helical" evidence="2">
    <location>
        <begin position="774"/>
        <end position="797"/>
    </location>
</feature>
<comment type="caution">
    <text evidence="4">The sequence shown here is derived from an EMBL/GenBank/DDBJ whole genome shotgun (WGS) entry which is preliminary data.</text>
</comment>
<name>A0A2J7QHB6_9NEOP</name>
<feature type="transmembrane region" description="Helical" evidence="2">
    <location>
        <begin position="288"/>
        <end position="311"/>
    </location>
</feature>